<organism evidence="2 3">
    <name type="scientific">Corynebacterium anserum</name>
    <dbReference type="NCBI Taxonomy" id="2684406"/>
    <lineage>
        <taxon>Bacteria</taxon>
        <taxon>Bacillati</taxon>
        <taxon>Actinomycetota</taxon>
        <taxon>Actinomycetes</taxon>
        <taxon>Mycobacteriales</taxon>
        <taxon>Corynebacteriaceae</taxon>
        <taxon>Corynebacterium</taxon>
    </lineage>
</organism>
<sequence>MGKHLVKKSSAQRTEDNVKQQDQENQRQHMEESSEGAPRVEIVKGNLCDAQKAALEQVVDSIAEAVERERNAKPDSRGHFGTPTIHWANNTANPAGFRTAPLPRR</sequence>
<dbReference type="AlphaFoldDB" id="A0A7G7YPR9"/>
<feature type="region of interest" description="Disordered" evidence="1">
    <location>
        <begin position="68"/>
        <end position="105"/>
    </location>
</feature>
<dbReference type="Proteomes" id="UP000515275">
    <property type="component" value="Chromosome"/>
</dbReference>
<accession>A0A7G7YPR9</accession>
<feature type="compositionally biased region" description="Basic and acidic residues" evidence="1">
    <location>
        <begin position="68"/>
        <end position="78"/>
    </location>
</feature>
<name>A0A7G7YPR9_9CORY</name>
<dbReference type="RefSeq" id="WP_186276782.1">
    <property type="nucleotide sequence ID" value="NZ_CP046883.1"/>
</dbReference>
<dbReference type="EMBL" id="CP046883">
    <property type="protein sequence ID" value="QNH96489.1"/>
    <property type="molecule type" value="Genomic_DNA"/>
</dbReference>
<feature type="compositionally biased region" description="Basic and acidic residues" evidence="1">
    <location>
        <begin position="13"/>
        <end position="32"/>
    </location>
</feature>
<reference evidence="2 3" key="1">
    <citation type="submission" date="2019-12" db="EMBL/GenBank/DDBJ databases">
        <title>Corynebacterium sp. nov., isolated from feces of the Anser Albifrons in China.</title>
        <authorList>
            <person name="Liu Q."/>
        </authorList>
    </citation>
    <scope>NUCLEOTIDE SEQUENCE [LARGE SCALE GENOMIC DNA]</scope>
    <source>
        <strain evidence="2 3">23H37-10</strain>
    </source>
</reference>
<feature type="region of interest" description="Disordered" evidence="1">
    <location>
        <begin position="1"/>
        <end position="41"/>
    </location>
</feature>
<gene>
    <name evidence="2" type="ORF">GP473_07315</name>
</gene>
<protein>
    <submittedName>
        <fullName evidence="2">Uncharacterized protein</fullName>
    </submittedName>
</protein>
<evidence type="ECO:0000313" key="2">
    <source>
        <dbReference type="EMBL" id="QNH96489.1"/>
    </source>
</evidence>
<evidence type="ECO:0000313" key="3">
    <source>
        <dbReference type="Proteomes" id="UP000515275"/>
    </source>
</evidence>
<evidence type="ECO:0000256" key="1">
    <source>
        <dbReference type="SAM" id="MobiDB-lite"/>
    </source>
</evidence>
<keyword evidence="3" id="KW-1185">Reference proteome</keyword>
<proteinExistence type="predicted"/>
<dbReference type="KEGG" id="cans:GP473_07315"/>